<feature type="region of interest" description="Disordered" evidence="1">
    <location>
        <begin position="1"/>
        <end position="26"/>
    </location>
</feature>
<feature type="domain" description="N-acetyltransferase" evidence="2">
    <location>
        <begin position="92"/>
        <end position="149"/>
    </location>
</feature>
<comment type="caution">
    <text evidence="3">The sequence shown here is derived from an EMBL/GenBank/DDBJ whole genome shotgun (WGS) entry which is preliminary data.</text>
</comment>
<feature type="non-terminal residue" evidence="3">
    <location>
        <position position="150"/>
    </location>
</feature>
<keyword evidence="4" id="KW-1185">Reference proteome</keyword>
<evidence type="ECO:0000313" key="4">
    <source>
        <dbReference type="Proteomes" id="UP001363010"/>
    </source>
</evidence>
<dbReference type="SUPFAM" id="SSF55729">
    <property type="entry name" value="Acyl-CoA N-acyltransferases (Nat)"/>
    <property type="match status" value="1"/>
</dbReference>
<gene>
    <name evidence="3" type="ORF">WKW80_28250</name>
</gene>
<proteinExistence type="predicted"/>
<reference evidence="3 4" key="1">
    <citation type="submission" date="2024-03" db="EMBL/GenBank/DDBJ databases">
        <title>Novel species of the genus Variovorax.</title>
        <authorList>
            <person name="Liu Q."/>
            <person name="Xin Y.-H."/>
        </authorList>
    </citation>
    <scope>NUCLEOTIDE SEQUENCE [LARGE SCALE GENOMIC DNA]</scope>
    <source>
        <strain evidence="3 4">KACC 18501</strain>
    </source>
</reference>
<feature type="compositionally biased region" description="Low complexity" evidence="1">
    <location>
        <begin position="10"/>
        <end position="22"/>
    </location>
</feature>
<sequence length="150" mass="16535">MISIRTSMDEAANSNSASSKEGASGGWHEMLRGGDRVLIRPIHKDDVEMERRFIEALSPQSRRFRFLDTLNSPSDALLEKLTTLDPLTDVAYVAVVEDGAREFEVGVARFSTQADGKDCEFAVTVLDAWQNKGLGTLLMKYLIVAAQKLG</sequence>
<protein>
    <submittedName>
        <fullName evidence="3">GNAT family N-acetyltransferase</fullName>
    </submittedName>
</protein>
<evidence type="ECO:0000259" key="2">
    <source>
        <dbReference type="Pfam" id="PF00583"/>
    </source>
</evidence>
<organism evidence="3 4">
    <name type="scientific">Variovorax humicola</name>
    <dbReference type="NCBI Taxonomy" id="1769758"/>
    <lineage>
        <taxon>Bacteria</taxon>
        <taxon>Pseudomonadati</taxon>
        <taxon>Pseudomonadota</taxon>
        <taxon>Betaproteobacteria</taxon>
        <taxon>Burkholderiales</taxon>
        <taxon>Comamonadaceae</taxon>
        <taxon>Variovorax</taxon>
    </lineage>
</organism>
<dbReference type="Gene3D" id="3.40.630.30">
    <property type="match status" value="1"/>
</dbReference>
<name>A0ABU8W7A3_9BURK</name>
<dbReference type="InterPro" id="IPR000182">
    <property type="entry name" value="GNAT_dom"/>
</dbReference>
<dbReference type="CDD" id="cd04301">
    <property type="entry name" value="NAT_SF"/>
    <property type="match status" value="1"/>
</dbReference>
<dbReference type="Pfam" id="PF00583">
    <property type="entry name" value="Acetyltransf_1"/>
    <property type="match status" value="1"/>
</dbReference>
<dbReference type="Proteomes" id="UP001363010">
    <property type="component" value="Unassembled WGS sequence"/>
</dbReference>
<dbReference type="EMBL" id="JBBKZV010000027">
    <property type="protein sequence ID" value="MEJ8825879.1"/>
    <property type="molecule type" value="Genomic_DNA"/>
</dbReference>
<evidence type="ECO:0000256" key="1">
    <source>
        <dbReference type="SAM" id="MobiDB-lite"/>
    </source>
</evidence>
<dbReference type="RefSeq" id="WP_340366915.1">
    <property type="nucleotide sequence ID" value="NZ_JBBKZV010000027.1"/>
</dbReference>
<accession>A0ABU8W7A3</accession>
<dbReference type="InterPro" id="IPR016181">
    <property type="entry name" value="Acyl_CoA_acyltransferase"/>
</dbReference>
<evidence type="ECO:0000313" key="3">
    <source>
        <dbReference type="EMBL" id="MEJ8825879.1"/>
    </source>
</evidence>